<dbReference type="KEGG" id="blq:L21SP5_00471"/>
<accession>A0A0S2HVT5</accession>
<reference evidence="1 2" key="1">
    <citation type="submission" date="2015-11" db="EMBL/GenBank/DDBJ databases">
        <title>Description and complete genome sequence of a novel strain predominating in hypersaline microbial mats and representing a new family of the Bacteriodetes phylum.</title>
        <authorList>
            <person name="Spring S."/>
            <person name="Bunk B."/>
            <person name="Sproer C."/>
            <person name="Klenk H.-P."/>
        </authorList>
    </citation>
    <scope>NUCLEOTIDE SEQUENCE [LARGE SCALE GENOMIC DNA]</scope>
    <source>
        <strain evidence="1 2">L21-Spi-D4</strain>
    </source>
</reference>
<organism evidence="1 2">
    <name type="scientific">Salinivirga cyanobacteriivorans</name>
    <dbReference type="NCBI Taxonomy" id="1307839"/>
    <lineage>
        <taxon>Bacteria</taxon>
        <taxon>Pseudomonadati</taxon>
        <taxon>Bacteroidota</taxon>
        <taxon>Bacteroidia</taxon>
        <taxon>Bacteroidales</taxon>
        <taxon>Salinivirgaceae</taxon>
        <taxon>Salinivirga</taxon>
    </lineage>
</organism>
<dbReference type="EMBL" id="CP013118">
    <property type="protein sequence ID" value="ALO14147.1"/>
    <property type="molecule type" value="Genomic_DNA"/>
</dbReference>
<protein>
    <submittedName>
        <fullName evidence="1">Uncharacterized protein</fullName>
    </submittedName>
</protein>
<evidence type="ECO:0000313" key="1">
    <source>
        <dbReference type="EMBL" id="ALO14147.1"/>
    </source>
</evidence>
<keyword evidence="2" id="KW-1185">Reference proteome</keyword>
<name>A0A0S2HVT5_9BACT</name>
<sequence>MQNMDFVDKENGFPSLFDSFIINVFIPARF</sequence>
<dbReference type="Proteomes" id="UP000064893">
    <property type="component" value="Chromosome"/>
</dbReference>
<gene>
    <name evidence="1" type="ORF">L21SP5_00471</name>
</gene>
<proteinExistence type="predicted"/>
<evidence type="ECO:0000313" key="2">
    <source>
        <dbReference type="Proteomes" id="UP000064893"/>
    </source>
</evidence>
<dbReference type="AlphaFoldDB" id="A0A0S2HVT5"/>